<feature type="transmembrane region" description="Helical" evidence="8">
    <location>
        <begin position="198"/>
        <end position="220"/>
    </location>
</feature>
<sequence length="336" mass="33904">MRDHPRTARASGWVIPLLVLALAASLLLSLMVGARALSPSTVLEALLHPDLSLPDHAVVWDGRVPRTLLGLLAGAAIGVAGAVIQGLTRNPLADPGVLGVNAGAAFAVVVAVGVLGIQSLFGYIWFALAGALIASVVVYLVGRSSGGADPIRLVLTGVALTAVLEGVGQGLALVNPQAFERLRTWNLGSLDIGSLEPVLAVSGFVAVGLVLAALAARGLNAVALGEDTATSLGVSVKATRIMAIAAVTVLAGSAAATAGVIVFLGLMVPHLARRICGPDNRWVAGLSLLIAPTVLLLADVIGRLILPGELAAGIVVAFVGAPFLIALARGKRVIEL</sequence>
<feature type="transmembrane region" description="Helical" evidence="8">
    <location>
        <begin position="123"/>
        <end position="141"/>
    </location>
</feature>
<evidence type="ECO:0000256" key="4">
    <source>
        <dbReference type="ARBA" id="ARBA00022475"/>
    </source>
</evidence>
<dbReference type="GO" id="GO:0033214">
    <property type="term" value="P:siderophore-iron import into cell"/>
    <property type="evidence" value="ECO:0007669"/>
    <property type="project" value="TreeGrafter"/>
</dbReference>
<evidence type="ECO:0000313" key="10">
    <source>
        <dbReference type="Proteomes" id="UP000265419"/>
    </source>
</evidence>
<evidence type="ECO:0000256" key="2">
    <source>
        <dbReference type="ARBA" id="ARBA00007935"/>
    </source>
</evidence>
<dbReference type="FunFam" id="1.10.3470.10:FF:000001">
    <property type="entry name" value="Vitamin B12 ABC transporter permease BtuC"/>
    <property type="match status" value="1"/>
</dbReference>
<gene>
    <name evidence="9" type="ORF">DWB68_12915</name>
</gene>
<evidence type="ECO:0000256" key="7">
    <source>
        <dbReference type="ARBA" id="ARBA00023136"/>
    </source>
</evidence>
<organism evidence="9 10">
    <name type="scientific">Galactobacter valiniphilus</name>
    <dbReference type="NCBI Taxonomy" id="2676122"/>
    <lineage>
        <taxon>Bacteria</taxon>
        <taxon>Bacillati</taxon>
        <taxon>Actinomycetota</taxon>
        <taxon>Actinomycetes</taxon>
        <taxon>Micrococcales</taxon>
        <taxon>Micrococcaceae</taxon>
        <taxon>Galactobacter</taxon>
    </lineage>
</organism>
<feature type="transmembrane region" description="Helical" evidence="8">
    <location>
        <begin position="310"/>
        <end position="328"/>
    </location>
</feature>
<dbReference type="InterPro" id="IPR037294">
    <property type="entry name" value="ABC_BtuC-like"/>
</dbReference>
<dbReference type="AlphaFoldDB" id="A0A399JA74"/>
<evidence type="ECO:0000256" key="3">
    <source>
        <dbReference type="ARBA" id="ARBA00022448"/>
    </source>
</evidence>
<dbReference type="GO" id="GO:0022857">
    <property type="term" value="F:transmembrane transporter activity"/>
    <property type="evidence" value="ECO:0007669"/>
    <property type="project" value="InterPro"/>
</dbReference>
<proteinExistence type="inferred from homology"/>
<comment type="subcellular location">
    <subcellularLocation>
        <location evidence="1">Cell membrane</location>
        <topology evidence="1">Multi-pass membrane protein</topology>
    </subcellularLocation>
</comment>
<feature type="transmembrane region" description="Helical" evidence="8">
    <location>
        <begin position="280"/>
        <end position="298"/>
    </location>
</feature>
<evidence type="ECO:0000256" key="8">
    <source>
        <dbReference type="SAM" id="Phobius"/>
    </source>
</evidence>
<keyword evidence="10" id="KW-1185">Reference proteome</keyword>
<dbReference type="PANTHER" id="PTHR30472">
    <property type="entry name" value="FERRIC ENTEROBACTIN TRANSPORT SYSTEM PERMEASE PROTEIN"/>
    <property type="match status" value="1"/>
</dbReference>
<dbReference type="Gene3D" id="1.10.3470.10">
    <property type="entry name" value="ABC transporter involved in vitamin B12 uptake, BtuC"/>
    <property type="match status" value="1"/>
</dbReference>
<feature type="transmembrane region" description="Helical" evidence="8">
    <location>
        <begin position="241"/>
        <end position="268"/>
    </location>
</feature>
<dbReference type="CDD" id="cd06550">
    <property type="entry name" value="TM_ABC_iron-siderophores_like"/>
    <property type="match status" value="1"/>
</dbReference>
<keyword evidence="7 8" id="KW-0472">Membrane</keyword>
<protein>
    <submittedName>
        <fullName evidence="9">Fe(3+)-siderophore ABC transporter permease</fullName>
    </submittedName>
</protein>
<dbReference type="SUPFAM" id="SSF81345">
    <property type="entry name" value="ABC transporter involved in vitamin B12 uptake, BtuC"/>
    <property type="match status" value="1"/>
</dbReference>
<dbReference type="Proteomes" id="UP000265419">
    <property type="component" value="Unassembled WGS sequence"/>
</dbReference>
<dbReference type="RefSeq" id="WP_119425537.1">
    <property type="nucleotide sequence ID" value="NZ_QQXK01000028.1"/>
</dbReference>
<dbReference type="Pfam" id="PF01032">
    <property type="entry name" value="FecCD"/>
    <property type="match status" value="1"/>
</dbReference>
<name>A0A399JA74_9MICC</name>
<comment type="similarity">
    <text evidence="2">Belongs to the binding-protein-dependent transport system permease family. FecCD subfamily.</text>
</comment>
<comment type="caution">
    <text evidence="9">The sequence shown here is derived from an EMBL/GenBank/DDBJ whole genome shotgun (WGS) entry which is preliminary data.</text>
</comment>
<dbReference type="EMBL" id="QQXK01000028">
    <property type="protein sequence ID" value="RII41417.1"/>
    <property type="molecule type" value="Genomic_DNA"/>
</dbReference>
<keyword evidence="6 8" id="KW-1133">Transmembrane helix</keyword>
<feature type="transmembrane region" description="Helical" evidence="8">
    <location>
        <begin position="153"/>
        <end position="178"/>
    </location>
</feature>
<dbReference type="InterPro" id="IPR000522">
    <property type="entry name" value="ABC_transptr_permease_BtuC"/>
</dbReference>
<evidence type="ECO:0000313" key="9">
    <source>
        <dbReference type="EMBL" id="RII41417.1"/>
    </source>
</evidence>
<keyword evidence="4" id="KW-1003">Cell membrane</keyword>
<feature type="transmembrane region" description="Helical" evidence="8">
    <location>
        <begin position="96"/>
        <end position="117"/>
    </location>
</feature>
<evidence type="ECO:0000256" key="6">
    <source>
        <dbReference type="ARBA" id="ARBA00022989"/>
    </source>
</evidence>
<dbReference type="PANTHER" id="PTHR30472:SF1">
    <property type="entry name" value="FE(3+) DICITRATE TRANSPORT SYSTEM PERMEASE PROTEIN FECC-RELATED"/>
    <property type="match status" value="1"/>
</dbReference>
<accession>A0A399JA74</accession>
<keyword evidence="5 8" id="KW-0812">Transmembrane</keyword>
<evidence type="ECO:0000256" key="5">
    <source>
        <dbReference type="ARBA" id="ARBA00022692"/>
    </source>
</evidence>
<feature type="transmembrane region" description="Helical" evidence="8">
    <location>
        <begin position="67"/>
        <end position="84"/>
    </location>
</feature>
<keyword evidence="3" id="KW-0813">Transport</keyword>
<dbReference type="GO" id="GO:0005886">
    <property type="term" value="C:plasma membrane"/>
    <property type="evidence" value="ECO:0007669"/>
    <property type="project" value="UniProtKB-SubCell"/>
</dbReference>
<reference evidence="9 10" key="1">
    <citation type="submission" date="2018-07" db="EMBL/GenBank/DDBJ databases">
        <title>Arthrobacter sp. nov., isolated from raw cow's milk with high bacterial count.</title>
        <authorList>
            <person name="Hahne J."/>
            <person name="Isele D."/>
            <person name="Lipski A."/>
        </authorList>
    </citation>
    <scope>NUCLEOTIDE SEQUENCE [LARGE SCALE GENOMIC DNA]</scope>
    <source>
        <strain evidence="9 10">JZ R-35</strain>
    </source>
</reference>
<evidence type="ECO:0000256" key="1">
    <source>
        <dbReference type="ARBA" id="ARBA00004651"/>
    </source>
</evidence>